<dbReference type="Proteomes" id="UP000070501">
    <property type="component" value="Unassembled WGS sequence"/>
</dbReference>
<evidence type="ECO:0000256" key="1">
    <source>
        <dbReference type="SAM" id="SignalP"/>
    </source>
</evidence>
<dbReference type="OrthoDB" id="3795158at2759"/>
<keyword evidence="3" id="KW-1185">Reference proteome</keyword>
<feature type="chain" id="PRO_5007292875" description="Apple domain-containing protein" evidence="1">
    <location>
        <begin position="29"/>
        <end position="311"/>
    </location>
</feature>
<name>A0A136ING6_9PEZI</name>
<accession>A0A136ING6</accession>
<sequence length="311" mass="31833">MQLTSLAVAYILSAGALVGAAPFAGVDARKDACAVVDDVVALLKGPLKAKASCFCSSYLGGPKTTTVVQTATVTGAAVTSVATLPDQTQSTAVSETTITTVVSTVEETQPNPTVTVTQTVTAGTRTIYQRGLTGVPVPVPKPLLAFAAAKISRACSCIVALPTTTVRSTATQSVAGPATTQTVPGQTVTVTYTTTVQMATTLATTQTVGPTSTETVTSATTITPILVKPKICNARGLPGANAFNYDANFNTNQANCIASCKTDSRCLATGFYIVTDPSSGTSTGTCRKYDKSVTDSADLGFGYYNFNDKAC</sequence>
<dbReference type="InParanoid" id="A0A136ING6"/>
<evidence type="ECO:0000313" key="2">
    <source>
        <dbReference type="EMBL" id="KXJ86434.1"/>
    </source>
</evidence>
<organism evidence="2 3">
    <name type="scientific">Microdochium bolleyi</name>
    <dbReference type="NCBI Taxonomy" id="196109"/>
    <lineage>
        <taxon>Eukaryota</taxon>
        <taxon>Fungi</taxon>
        <taxon>Dikarya</taxon>
        <taxon>Ascomycota</taxon>
        <taxon>Pezizomycotina</taxon>
        <taxon>Sordariomycetes</taxon>
        <taxon>Xylariomycetidae</taxon>
        <taxon>Xylariales</taxon>
        <taxon>Microdochiaceae</taxon>
        <taxon>Microdochium</taxon>
    </lineage>
</organism>
<evidence type="ECO:0008006" key="4">
    <source>
        <dbReference type="Google" id="ProtNLM"/>
    </source>
</evidence>
<gene>
    <name evidence="2" type="ORF">Micbo1qcDRAFT_219413</name>
</gene>
<proteinExistence type="predicted"/>
<keyword evidence="1" id="KW-0732">Signal</keyword>
<evidence type="ECO:0000313" key="3">
    <source>
        <dbReference type="Proteomes" id="UP000070501"/>
    </source>
</evidence>
<dbReference type="AlphaFoldDB" id="A0A136ING6"/>
<feature type="signal peptide" evidence="1">
    <location>
        <begin position="1"/>
        <end position="28"/>
    </location>
</feature>
<reference evidence="3" key="1">
    <citation type="submission" date="2016-02" db="EMBL/GenBank/DDBJ databases">
        <title>Draft genome sequence of Microdochium bolleyi, a fungal endophyte of beachgrass.</title>
        <authorList>
            <consortium name="DOE Joint Genome Institute"/>
            <person name="David A.S."/>
            <person name="May G."/>
            <person name="Haridas S."/>
            <person name="Lim J."/>
            <person name="Wang M."/>
            <person name="Labutti K."/>
            <person name="Lipzen A."/>
            <person name="Barry K."/>
            <person name="Grigoriev I.V."/>
        </authorList>
    </citation>
    <scope>NUCLEOTIDE SEQUENCE [LARGE SCALE GENOMIC DNA]</scope>
    <source>
        <strain evidence="3">J235TASD1</strain>
    </source>
</reference>
<protein>
    <recommendedName>
        <fullName evidence="4">Apple domain-containing protein</fullName>
    </recommendedName>
</protein>
<dbReference type="EMBL" id="KQ964268">
    <property type="protein sequence ID" value="KXJ86434.1"/>
    <property type="molecule type" value="Genomic_DNA"/>
</dbReference>